<feature type="active site" description="Proton donor" evidence="5">
    <location>
        <position position="264"/>
    </location>
</feature>
<comment type="function">
    <text evidence="5">Catalyzes the oxidation of erythronate-4-phosphate to 3-hydroxy-2-oxo-4-phosphonooxybutanoate.</text>
</comment>
<comment type="subunit">
    <text evidence="5">Homodimer.</text>
</comment>
<evidence type="ECO:0000313" key="10">
    <source>
        <dbReference type="EMBL" id="CAA0096321.1"/>
    </source>
</evidence>
<dbReference type="Pfam" id="PF02826">
    <property type="entry name" value="2-Hacid_dh_C"/>
    <property type="match status" value="1"/>
</dbReference>
<dbReference type="Pfam" id="PF00389">
    <property type="entry name" value="2-Hacid_dh"/>
    <property type="match status" value="1"/>
</dbReference>
<feature type="binding site" evidence="5">
    <location>
        <position position="158"/>
    </location>
    <ligand>
        <name>NAD(+)</name>
        <dbReference type="ChEBI" id="CHEBI:57540"/>
    </ligand>
</feature>
<comment type="pathway">
    <text evidence="5">Cofactor biosynthesis; pyridoxine 5'-phosphate biosynthesis; pyridoxine 5'-phosphate from D-erythrose 4-phosphate: step 2/5.</text>
</comment>
<keyword evidence="1 5" id="KW-0963">Cytoplasm</keyword>
<dbReference type="InterPro" id="IPR036291">
    <property type="entry name" value="NAD(P)-bd_dom_sf"/>
</dbReference>
<dbReference type="InterPro" id="IPR020921">
    <property type="entry name" value="Erythronate-4-P_DHase"/>
</dbReference>
<evidence type="ECO:0000256" key="2">
    <source>
        <dbReference type="ARBA" id="ARBA00023002"/>
    </source>
</evidence>
<comment type="catalytic activity">
    <reaction evidence="5">
        <text>4-phospho-D-erythronate + NAD(+) = (R)-3-hydroxy-2-oxo-4-phosphooxybutanoate + NADH + H(+)</text>
        <dbReference type="Rhea" id="RHEA:18829"/>
        <dbReference type="ChEBI" id="CHEBI:15378"/>
        <dbReference type="ChEBI" id="CHEBI:57540"/>
        <dbReference type="ChEBI" id="CHEBI:57945"/>
        <dbReference type="ChEBI" id="CHEBI:58538"/>
        <dbReference type="ChEBI" id="CHEBI:58766"/>
        <dbReference type="EC" id="1.1.1.290"/>
    </reaction>
</comment>
<dbReference type="InterPro" id="IPR006140">
    <property type="entry name" value="D-isomer_DH_NAD-bd"/>
</dbReference>
<dbReference type="PANTHER" id="PTHR10996:SF178">
    <property type="entry name" value="2-HYDROXYACID DEHYDROGENASE YGL185C-RELATED"/>
    <property type="match status" value="1"/>
</dbReference>
<proteinExistence type="inferred from homology"/>
<dbReference type="EC" id="1.1.1.290" evidence="5"/>
<dbReference type="SUPFAM" id="SSF51735">
    <property type="entry name" value="NAD(P)-binding Rossmann-fold domains"/>
    <property type="match status" value="1"/>
</dbReference>
<evidence type="ECO:0000256" key="1">
    <source>
        <dbReference type="ARBA" id="ARBA00022490"/>
    </source>
</evidence>
<dbReference type="GO" id="GO:0051287">
    <property type="term" value="F:NAD binding"/>
    <property type="evidence" value="ECO:0007669"/>
    <property type="project" value="InterPro"/>
</dbReference>
<feature type="active site" evidence="5">
    <location>
        <position position="247"/>
    </location>
</feature>
<dbReference type="Gene3D" id="3.40.50.720">
    <property type="entry name" value="NAD(P)-binding Rossmann-like Domain"/>
    <property type="match status" value="2"/>
</dbReference>
<feature type="domain" description="D-isomer specific 2-hydroxyacid dehydrogenase NAD-binding" evidence="7">
    <location>
        <begin position="119"/>
        <end position="266"/>
    </location>
</feature>
<keyword evidence="11" id="KW-1185">Reference proteome</keyword>
<keyword evidence="3 5" id="KW-0520">NAD</keyword>
<dbReference type="GO" id="GO:0005829">
    <property type="term" value="C:cytosol"/>
    <property type="evidence" value="ECO:0007669"/>
    <property type="project" value="TreeGrafter"/>
</dbReference>
<evidence type="ECO:0000256" key="5">
    <source>
        <dbReference type="HAMAP-Rule" id="MF_01825"/>
    </source>
</evidence>
<feature type="domain" description="D-isomer specific 2-hydroxyacid dehydrogenase catalytic" evidence="6">
    <location>
        <begin position="21"/>
        <end position="287"/>
    </location>
</feature>
<dbReference type="HAMAP" id="MF_01825">
    <property type="entry name" value="PdxB"/>
    <property type="match status" value="1"/>
</dbReference>
<dbReference type="InterPro" id="IPR050223">
    <property type="entry name" value="D-isomer_2-hydroxyacid_DH"/>
</dbReference>
<dbReference type="GO" id="GO:0046983">
    <property type="term" value="F:protein dimerization activity"/>
    <property type="evidence" value="ECO:0007669"/>
    <property type="project" value="InterPro"/>
</dbReference>
<evidence type="ECO:0000256" key="3">
    <source>
        <dbReference type="ARBA" id="ARBA00023027"/>
    </source>
</evidence>
<dbReference type="Pfam" id="PF11890">
    <property type="entry name" value="DUF3410"/>
    <property type="match status" value="1"/>
</dbReference>
<dbReference type="Proteomes" id="UP000435877">
    <property type="component" value="Unassembled WGS sequence"/>
</dbReference>
<dbReference type="GO" id="GO:0030267">
    <property type="term" value="F:glyoxylate reductase (NADPH) activity"/>
    <property type="evidence" value="ECO:0007669"/>
    <property type="project" value="TreeGrafter"/>
</dbReference>
<dbReference type="SUPFAM" id="SSF52283">
    <property type="entry name" value="Formate/glycerate dehydrogenase catalytic domain-like"/>
    <property type="match status" value="1"/>
</dbReference>
<accession>A0A5S9NZH6</accession>
<dbReference type="EMBL" id="CACSIM010000002">
    <property type="protein sequence ID" value="CAA0096321.1"/>
    <property type="molecule type" value="Genomic_DNA"/>
</dbReference>
<dbReference type="GO" id="GO:0033711">
    <property type="term" value="F:4-phosphoerythronate dehydrogenase activity"/>
    <property type="evidence" value="ECO:0007669"/>
    <property type="project" value="UniProtKB-EC"/>
</dbReference>
<dbReference type="GO" id="GO:0008615">
    <property type="term" value="P:pyridoxine biosynthetic process"/>
    <property type="evidence" value="ECO:0007669"/>
    <property type="project" value="UniProtKB-UniRule"/>
</dbReference>
<dbReference type="EMBL" id="CACSIK010000001">
    <property type="protein sequence ID" value="CAA0089499.1"/>
    <property type="molecule type" value="Genomic_DNA"/>
</dbReference>
<evidence type="ECO:0000313" key="9">
    <source>
        <dbReference type="EMBL" id="CAA0089499.1"/>
    </source>
</evidence>
<dbReference type="InterPro" id="IPR038251">
    <property type="entry name" value="PdxB_dimer_sf"/>
</dbReference>
<feature type="binding site" evidence="5">
    <location>
        <position position="78"/>
    </location>
    <ligand>
        <name>substrate</name>
    </ligand>
</feature>
<name>A0A5S9NZH6_9GAMM</name>
<feature type="active site" evidence="5">
    <location>
        <position position="218"/>
    </location>
</feature>
<dbReference type="GO" id="GO:0016618">
    <property type="term" value="F:hydroxypyruvate reductase [NAD(P)H] activity"/>
    <property type="evidence" value="ECO:0007669"/>
    <property type="project" value="TreeGrafter"/>
</dbReference>
<evidence type="ECO:0000259" key="6">
    <source>
        <dbReference type="Pfam" id="PF00389"/>
    </source>
</evidence>
<feature type="binding site" evidence="5">
    <location>
        <position position="57"/>
    </location>
    <ligand>
        <name>substrate</name>
    </ligand>
</feature>
<evidence type="ECO:0000313" key="11">
    <source>
        <dbReference type="Proteomes" id="UP000435877"/>
    </source>
</evidence>
<dbReference type="AlphaFoldDB" id="A0A5S9NZH6"/>
<comment type="caution">
    <text evidence="5">Lacks conserved residue(s) required for the propagation of feature annotation.</text>
</comment>
<evidence type="ECO:0000259" key="8">
    <source>
        <dbReference type="Pfam" id="PF11890"/>
    </source>
</evidence>
<sequence>MALSFNTGVTLSLKILVDENIPAAVSCFSQFGEVRRVNGRQLSKTDIADAEVLIVRSVTKVCKHLLDGTGVRFVGSTTIGTDHLDLNYLAESGIKTCNAPGSNAESVVDYVISAICQTDDLLERLLSGEPVGIIGFGNVGKRLARRLEALGIAWRAYDPLLNKDEFPHLGGLDDVLRCSLLCLHAPLTRTGDHPSFHMLDTSLLTRLPEDAVLLNAGRGEIVSTDSLMALSRQRPDISLLLDVWEGEPAFPVALANRCRIATPHIAGYSVDGKLSGLRMVASQLAEFLGVQYCDFDVPLEMTAGETLHCSGANRADFIRRTVLSVYDVKEDDERFRRIINELDRGLAFDLLRKQYPLRRELAYSSLVATSASFKETLNALQSGR</sequence>
<comment type="subcellular location">
    <subcellularLocation>
        <location evidence="5">Cytoplasm</location>
    </subcellularLocation>
</comment>
<dbReference type="PANTHER" id="PTHR10996">
    <property type="entry name" value="2-HYDROXYACID DEHYDROGENASE-RELATED"/>
    <property type="match status" value="1"/>
</dbReference>
<dbReference type="Gene3D" id="3.30.1370.170">
    <property type="match status" value="1"/>
</dbReference>
<feature type="domain" description="Erythronate-4-phosphate dehydrogenase dimerisation" evidence="8">
    <location>
        <begin position="307"/>
        <end position="380"/>
    </location>
</feature>
<keyword evidence="2 5" id="KW-0560">Oxidoreductase</keyword>
<organism evidence="10 12">
    <name type="scientific">Zhongshania aliphaticivorans</name>
    <dbReference type="NCBI Taxonomy" id="1470434"/>
    <lineage>
        <taxon>Bacteria</taxon>
        <taxon>Pseudomonadati</taxon>
        <taxon>Pseudomonadota</taxon>
        <taxon>Gammaproteobacteria</taxon>
        <taxon>Cellvibrionales</taxon>
        <taxon>Spongiibacteraceae</taxon>
        <taxon>Zhongshania</taxon>
    </lineage>
</organism>
<evidence type="ECO:0000313" key="12">
    <source>
        <dbReference type="Proteomes" id="UP000439591"/>
    </source>
</evidence>
<keyword evidence="4 5" id="KW-0664">Pyridoxine biosynthesis</keyword>
<protein>
    <recommendedName>
        <fullName evidence="5">Erythronate-4-phosphate dehydrogenase</fullName>
        <ecNumber evidence="5">1.1.1.290</ecNumber>
    </recommendedName>
</protein>
<dbReference type="UniPathway" id="UPA00244">
    <property type="reaction ID" value="UER00310"/>
</dbReference>
<dbReference type="Proteomes" id="UP000439591">
    <property type="component" value="Unassembled WGS sequence"/>
</dbReference>
<evidence type="ECO:0000259" key="7">
    <source>
        <dbReference type="Pfam" id="PF02826"/>
    </source>
</evidence>
<feature type="binding site" evidence="5">
    <location>
        <position position="242"/>
    </location>
    <ligand>
        <name>NAD(+)</name>
        <dbReference type="ChEBI" id="CHEBI:57540"/>
    </ligand>
</feature>
<dbReference type="InterPro" id="IPR024531">
    <property type="entry name" value="Erythronate-4-P_DHase_dimer"/>
</dbReference>
<comment type="similarity">
    <text evidence="5">Belongs to the D-isomer specific 2-hydroxyacid dehydrogenase family. PdxB subfamily.</text>
</comment>
<feature type="binding site" evidence="5">
    <location>
        <position position="267"/>
    </location>
    <ligand>
        <name>NAD(+)</name>
        <dbReference type="ChEBI" id="CHEBI:57540"/>
    </ligand>
</feature>
<reference evidence="11 12" key="1">
    <citation type="submission" date="2019-11" db="EMBL/GenBank/DDBJ databases">
        <authorList>
            <person name="Holert J."/>
        </authorList>
    </citation>
    <scope>NUCLEOTIDE SEQUENCE [LARGE SCALE GENOMIC DNA]</scope>
    <source>
        <strain evidence="10">BC3_2A</strain>
        <strain evidence="9">SB11_1A</strain>
    </source>
</reference>
<dbReference type="InterPro" id="IPR006139">
    <property type="entry name" value="D-isomer_2_OHA_DH_cat_dom"/>
</dbReference>
<gene>
    <name evidence="5 10" type="primary">pdxB</name>
    <name evidence="9" type="ORF">IHBHHGIJ_01799</name>
    <name evidence="10" type="ORF">KFEGEMFD_01401</name>
</gene>
<dbReference type="CDD" id="cd12158">
    <property type="entry name" value="ErythrP_dh"/>
    <property type="match status" value="1"/>
</dbReference>
<evidence type="ECO:0000256" key="4">
    <source>
        <dbReference type="ARBA" id="ARBA00023096"/>
    </source>
</evidence>
<feature type="binding site" evidence="5">
    <location>
        <position position="268"/>
    </location>
    <ligand>
        <name>substrate</name>
    </ligand>
</feature>